<evidence type="ECO:0000313" key="2">
    <source>
        <dbReference type="Proteomes" id="UP000008068"/>
    </source>
</evidence>
<protein>
    <submittedName>
        <fullName evidence="1">Uncharacterized protein</fullName>
    </submittedName>
</protein>
<dbReference type="EMBL" id="GL379820">
    <property type="protein sequence ID" value="EGT47500.1"/>
    <property type="molecule type" value="Genomic_DNA"/>
</dbReference>
<organism evidence="2">
    <name type="scientific">Caenorhabditis brenneri</name>
    <name type="common">Nematode worm</name>
    <dbReference type="NCBI Taxonomy" id="135651"/>
    <lineage>
        <taxon>Eukaryota</taxon>
        <taxon>Metazoa</taxon>
        <taxon>Ecdysozoa</taxon>
        <taxon>Nematoda</taxon>
        <taxon>Chromadorea</taxon>
        <taxon>Rhabditida</taxon>
        <taxon>Rhabditina</taxon>
        <taxon>Rhabditomorpha</taxon>
        <taxon>Rhabditoidea</taxon>
        <taxon>Rhabditidae</taxon>
        <taxon>Peloderinae</taxon>
        <taxon>Caenorhabditis</taxon>
    </lineage>
</organism>
<gene>
    <name evidence="1" type="ORF">CAEBREN_01808</name>
</gene>
<keyword evidence="2" id="KW-1185">Reference proteome</keyword>
<dbReference type="Proteomes" id="UP000008068">
    <property type="component" value="Unassembled WGS sequence"/>
</dbReference>
<proteinExistence type="predicted"/>
<accession>G0MYH5</accession>
<dbReference type="HOGENOM" id="CLU_2560326_0_0_1"/>
<dbReference type="AlphaFoldDB" id="G0MYH5"/>
<dbReference type="InParanoid" id="G0MYH5"/>
<sequence>MTVESPARCFQISSKTKLRKTTVLMLNLFLVFIRHPSDTDMCDTSTATVNYSSSAGDSLSVLRLSWQDQTKKSSHTFYGREC</sequence>
<reference evidence="2" key="1">
    <citation type="submission" date="2011-07" db="EMBL/GenBank/DDBJ databases">
        <authorList>
            <consortium name="Caenorhabditis brenneri Sequencing and Analysis Consortium"/>
            <person name="Wilson R.K."/>
        </authorList>
    </citation>
    <scope>NUCLEOTIDE SEQUENCE [LARGE SCALE GENOMIC DNA]</scope>
    <source>
        <strain evidence="2">PB2801</strain>
    </source>
</reference>
<name>G0MYH5_CAEBE</name>
<evidence type="ECO:0000313" key="1">
    <source>
        <dbReference type="EMBL" id="EGT47500.1"/>
    </source>
</evidence>